<keyword evidence="4" id="KW-1185">Reference proteome</keyword>
<organism evidence="3 4">
    <name type="scientific">Eragrostis curvula</name>
    <name type="common">weeping love grass</name>
    <dbReference type="NCBI Taxonomy" id="38414"/>
    <lineage>
        <taxon>Eukaryota</taxon>
        <taxon>Viridiplantae</taxon>
        <taxon>Streptophyta</taxon>
        <taxon>Embryophyta</taxon>
        <taxon>Tracheophyta</taxon>
        <taxon>Spermatophyta</taxon>
        <taxon>Magnoliopsida</taxon>
        <taxon>Liliopsida</taxon>
        <taxon>Poales</taxon>
        <taxon>Poaceae</taxon>
        <taxon>PACMAD clade</taxon>
        <taxon>Chloridoideae</taxon>
        <taxon>Eragrostideae</taxon>
        <taxon>Eragrostidinae</taxon>
        <taxon>Eragrostis</taxon>
    </lineage>
</organism>
<evidence type="ECO:0000256" key="1">
    <source>
        <dbReference type="SAM" id="SignalP"/>
    </source>
</evidence>
<dbReference type="OrthoDB" id="1921208at2759"/>
<dbReference type="InterPro" id="IPR014710">
    <property type="entry name" value="RmlC-like_jellyroll"/>
</dbReference>
<dbReference type="Gramene" id="TVU43137">
    <property type="protein sequence ID" value="TVU43137"/>
    <property type="gene ID" value="EJB05_09579"/>
</dbReference>
<evidence type="ECO:0000313" key="4">
    <source>
        <dbReference type="Proteomes" id="UP000324897"/>
    </source>
</evidence>
<name>A0A5J9W5D7_9POAL</name>
<dbReference type="Gene3D" id="2.60.120.10">
    <property type="entry name" value="Jelly Rolls"/>
    <property type="match status" value="1"/>
</dbReference>
<dbReference type="Pfam" id="PF00190">
    <property type="entry name" value="Cupin_1"/>
    <property type="match status" value="1"/>
</dbReference>
<dbReference type="AlphaFoldDB" id="A0A5J9W5D7"/>
<gene>
    <name evidence="3" type="ORF">EJB05_09579</name>
</gene>
<proteinExistence type="predicted"/>
<feature type="non-terminal residue" evidence="3">
    <location>
        <position position="1"/>
    </location>
</feature>
<feature type="domain" description="Cupin type-1" evidence="2">
    <location>
        <begin position="29"/>
        <end position="67"/>
    </location>
</feature>
<sequence>MASSATFLVLATLLPLLSWQADDFFLAANLDKPRDTTINNVGSNVTLINAMRIPGLNNIGISLAHITILH</sequence>
<feature type="chain" id="PRO_5023833520" description="Cupin type-1 domain-containing protein" evidence="1">
    <location>
        <begin position="22"/>
        <end position="70"/>
    </location>
</feature>
<dbReference type="Proteomes" id="UP000324897">
    <property type="component" value="Unassembled WGS sequence"/>
</dbReference>
<keyword evidence="1" id="KW-0732">Signal</keyword>
<dbReference type="EMBL" id="RWGY01000005">
    <property type="protein sequence ID" value="TVU43137.1"/>
    <property type="molecule type" value="Genomic_DNA"/>
</dbReference>
<reference evidence="3 4" key="1">
    <citation type="journal article" date="2019" name="Sci. Rep.">
        <title>A high-quality genome of Eragrostis curvula grass provides insights into Poaceae evolution and supports new strategies to enhance forage quality.</title>
        <authorList>
            <person name="Carballo J."/>
            <person name="Santos B.A.C.M."/>
            <person name="Zappacosta D."/>
            <person name="Garbus I."/>
            <person name="Selva J.P."/>
            <person name="Gallo C.A."/>
            <person name="Diaz A."/>
            <person name="Albertini E."/>
            <person name="Caccamo M."/>
            <person name="Echenique V."/>
        </authorList>
    </citation>
    <scope>NUCLEOTIDE SEQUENCE [LARGE SCALE GENOMIC DNA]</scope>
    <source>
        <strain evidence="4">cv. Victoria</strain>
        <tissue evidence="3">Leaf</tissue>
    </source>
</reference>
<feature type="signal peptide" evidence="1">
    <location>
        <begin position="1"/>
        <end position="21"/>
    </location>
</feature>
<comment type="caution">
    <text evidence="3">The sequence shown here is derived from an EMBL/GenBank/DDBJ whole genome shotgun (WGS) entry which is preliminary data.</text>
</comment>
<protein>
    <recommendedName>
        <fullName evidence="2">Cupin type-1 domain-containing protein</fullName>
    </recommendedName>
</protein>
<evidence type="ECO:0000259" key="2">
    <source>
        <dbReference type="Pfam" id="PF00190"/>
    </source>
</evidence>
<accession>A0A5J9W5D7</accession>
<dbReference type="InterPro" id="IPR006045">
    <property type="entry name" value="Cupin_1"/>
</dbReference>
<evidence type="ECO:0000313" key="3">
    <source>
        <dbReference type="EMBL" id="TVU43137.1"/>
    </source>
</evidence>